<dbReference type="KEGG" id="sre:PTSG_00786"/>
<dbReference type="GeneID" id="16078849"/>
<evidence type="ECO:0000256" key="1">
    <source>
        <dbReference type="SAM" id="MobiDB-lite"/>
    </source>
</evidence>
<evidence type="ECO:0000313" key="2">
    <source>
        <dbReference type="EMBL" id="EGD76079.1"/>
    </source>
</evidence>
<reference evidence="2" key="1">
    <citation type="submission" date="2009-08" db="EMBL/GenBank/DDBJ databases">
        <title>Annotation of Salpingoeca rosetta.</title>
        <authorList>
            <consortium name="The Broad Institute Genome Sequencing Platform"/>
            <person name="Russ C."/>
            <person name="Cuomo C."/>
            <person name="Burger G."/>
            <person name="Gray M.W."/>
            <person name="Holland P.W.H."/>
            <person name="King N."/>
            <person name="Lang F.B.F."/>
            <person name="Roger A.J."/>
            <person name="Ruiz-Trillo I."/>
            <person name="Young S.K."/>
            <person name="Zeng Q."/>
            <person name="Gargeya S."/>
            <person name="Alvarado L."/>
            <person name="Berlin A."/>
            <person name="Chapman S.B."/>
            <person name="Chen Z."/>
            <person name="Freedman E."/>
            <person name="Gellesch M."/>
            <person name="Goldberg J."/>
            <person name="Griggs A."/>
            <person name="Gujja S."/>
            <person name="Heilman E."/>
            <person name="Heiman D."/>
            <person name="Howarth C."/>
            <person name="Mehta T."/>
            <person name="Neiman D."/>
            <person name="Pearson M."/>
            <person name="Roberts A."/>
            <person name="Saif S."/>
            <person name="Shea T."/>
            <person name="Shenoy N."/>
            <person name="Sisk P."/>
            <person name="Stolte C."/>
            <person name="Sykes S."/>
            <person name="White J."/>
            <person name="Yandava C."/>
            <person name="Haas B."/>
            <person name="Nusbaum C."/>
            <person name="Birren B."/>
        </authorList>
    </citation>
    <scope>NUCLEOTIDE SEQUENCE [LARGE SCALE GENOMIC DNA]</scope>
    <source>
        <strain evidence="2">ATCC 50818</strain>
    </source>
</reference>
<evidence type="ECO:0000313" key="3">
    <source>
        <dbReference type="Proteomes" id="UP000007799"/>
    </source>
</evidence>
<dbReference type="RefSeq" id="XP_004998254.1">
    <property type="nucleotide sequence ID" value="XM_004998197.1"/>
</dbReference>
<feature type="compositionally biased region" description="Basic residues" evidence="1">
    <location>
        <begin position="1"/>
        <end position="19"/>
    </location>
</feature>
<accession>F2TXH0</accession>
<proteinExistence type="predicted"/>
<feature type="region of interest" description="Disordered" evidence="1">
    <location>
        <begin position="1"/>
        <end position="29"/>
    </location>
</feature>
<keyword evidence="3" id="KW-1185">Reference proteome</keyword>
<feature type="region of interest" description="Disordered" evidence="1">
    <location>
        <begin position="57"/>
        <end position="77"/>
    </location>
</feature>
<dbReference type="EMBL" id="GL832956">
    <property type="protein sequence ID" value="EGD76079.1"/>
    <property type="molecule type" value="Genomic_DNA"/>
</dbReference>
<dbReference type="AlphaFoldDB" id="F2TXH0"/>
<dbReference type="Proteomes" id="UP000007799">
    <property type="component" value="Unassembled WGS sequence"/>
</dbReference>
<protein>
    <submittedName>
        <fullName evidence="2">Uncharacterized protein</fullName>
    </submittedName>
</protein>
<dbReference type="PANTHER" id="PTHR47372">
    <property type="entry name" value="DAUER UP-REGULATED-RELATED"/>
    <property type="match status" value="1"/>
</dbReference>
<gene>
    <name evidence="2" type="ORF">PTSG_00786</name>
</gene>
<dbReference type="InParanoid" id="F2TXH0"/>
<dbReference type="PANTHER" id="PTHR47372:SF11">
    <property type="entry name" value="RE19971P"/>
    <property type="match status" value="1"/>
</dbReference>
<organism evidence="3">
    <name type="scientific">Salpingoeca rosetta (strain ATCC 50818 / BSB-021)</name>
    <dbReference type="NCBI Taxonomy" id="946362"/>
    <lineage>
        <taxon>Eukaryota</taxon>
        <taxon>Choanoflagellata</taxon>
        <taxon>Craspedida</taxon>
        <taxon>Salpingoecidae</taxon>
        <taxon>Salpingoeca</taxon>
    </lineage>
</organism>
<name>F2TXH0_SALR5</name>
<sequence>MSRTRPVTHKRRPATHKRRQEQTPQHPPTMRASMKLALLVGAVAILLTVASTANTTSLFGHKGEEPKPAASDDEGSFVDSVKTTMAHTAESISDMADRVQHTITDPFRGTTPDRIVQDAEQNINSFEKAITETVDDLLERADALRTKYSNADTSEWTPELKKQAKTLERRLRWRANSLQNLKKSFKWSTDYVQDFLDDVREATQSRVQQAAHWTEEKAEAGRDFAREQAHEFAEKFPALIETGRAEMRRRLSRDNIEATWEEAEHAMETAAESVWDSEASVAVRNRVNDLLKNGSEFARGVYEDTRRMMQSAKEAGEEQRKALTDTTSQLSNFLETQAKHTRSTVIEPMFSLTKPQSASDEVCEAVQEEYSRAEGAVQDLLAKFDVDTQAQCGLTPPSTLERAAEKAKDFKDTVVNKAKHATDEAKLKLRKLKDRAHPTN</sequence>
<dbReference type="Gene3D" id="1.20.120.20">
    <property type="entry name" value="Apolipoprotein"/>
    <property type="match status" value="1"/>
</dbReference>